<comment type="caution">
    <text evidence="2">The sequence shown here is derived from an EMBL/GenBank/DDBJ whole genome shotgun (WGS) entry which is preliminary data.</text>
</comment>
<dbReference type="PANTHER" id="PTHR33625:SF4">
    <property type="entry name" value="OS08G0179900 PROTEIN"/>
    <property type="match status" value="1"/>
</dbReference>
<feature type="transmembrane region" description="Helical" evidence="1">
    <location>
        <begin position="318"/>
        <end position="335"/>
    </location>
</feature>
<organism evidence="2 3">
    <name type="scientific">Gossypium aridum</name>
    <name type="common">American cotton</name>
    <name type="synonym">Erioxylum aridum</name>
    <dbReference type="NCBI Taxonomy" id="34290"/>
    <lineage>
        <taxon>Eukaryota</taxon>
        <taxon>Viridiplantae</taxon>
        <taxon>Streptophyta</taxon>
        <taxon>Embryophyta</taxon>
        <taxon>Tracheophyta</taxon>
        <taxon>Spermatophyta</taxon>
        <taxon>Magnoliopsida</taxon>
        <taxon>eudicotyledons</taxon>
        <taxon>Gunneridae</taxon>
        <taxon>Pentapetalae</taxon>
        <taxon>rosids</taxon>
        <taxon>malvids</taxon>
        <taxon>Malvales</taxon>
        <taxon>Malvaceae</taxon>
        <taxon>Malvoideae</taxon>
        <taxon>Gossypium</taxon>
    </lineage>
</organism>
<evidence type="ECO:0000313" key="2">
    <source>
        <dbReference type="EMBL" id="MBA0687518.1"/>
    </source>
</evidence>
<dbReference type="EMBL" id="JABFAA010000007">
    <property type="protein sequence ID" value="MBA0687518.1"/>
    <property type="molecule type" value="Genomic_DNA"/>
</dbReference>
<dbReference type="Proteomes" id="UP000593577">
    <property type="component" value="Unassembled WGS sequence"/>
</dbReference>
<dbReference type="PANTHER" id="PTHR33625">
    <property type="entry name" value="OS08G0179900 PROTEIN"/>
    <property type="match status" value="1"/>
</dbReference>
<accession>A0A7J8XJP3</accession>
<dbReference type="AlphaFoldDB" id="A0A7J8XJP3"/>
<keyword evidence="1" id="KW-1133">Transmembrane helix</keyword>
<name>A0A7J8XJP3_GOSAI</name>
<reference evidence="2 3" key="1">
    <citation type="journal article" date="2019" name="Genome Biol. Evol.">
        <title>Insights into the evolution of the New World diploid cottons (Gossypium, subgenus Houzingenia) based on genome sequencing.</title>
        <authorList>
            <person name="Grover C.E."/>
            <person name="Arick M.A. 2nd"/>
            <person name="Thrash A."/>
            <person name="Conover J.L."/>
            <person name="Sanders W.S."/>
            <person name="Peterson D.G."/>
            <person name="Frelichowski J.E."/>
            <person name="Scheffler J.A."/>
            <person name="Scheffler B.E."/>
            <person name="Wendel J.F."/>
        </authorList>
    </citation>
    <scope>NUCLEOTIDE SEQUENCE [LARGE SCALE GENOMIC DNA]</scope>
    <source>
        <strain evidence="2">185</strain>
        <tissue evidence="2">Leaf</tissue>
    </source>
</reference>
<evidence type="ECO:0000313" key="3">
    <source>
        <dbReference type="Proteomes" id="UP000593577"/>
    </source>
</evidence>
<keyword evidence="1" id="KW-0812">Transmembrane</keyword>
<gene>
    <name evidence="2" type="ORF">Goari_015048</name>
</gene>
<proteinExistence type="predicted"/>
<protein>
    <submittedName>
        <fullName evidence="2">Uncharacterized protein</fullName>
    </submittedName>
</protein>
<keyword evidence="1" id="KW-0472">Membrane</keyword>
<evidence type="ECO:0000256" key="1">
    <source>
        <dbReference type="SAM" id="Phobius"/>
    </source>
</evidence>
<keyword evidence="3" id="KW-1185">Reference proteome</keyword>
<sequence>MGGGGVMRAVGKVAGVGIVNSSLRGGVQGTPLSAEQSVMRVAAASRSASSVVSVSREGVSSVADTTASVSHKSSWERVDDWEFAGDFEQEAALEGSIAASGRPEPIARVLFSGVPSLEEAEEATNDLKDALDKVYLSSPQYSEMIQVTGVSSLSNTEESKDCVAYNIEATSVPKPAIQAFKLLNESPAVQVVVNYILDNDIPYRWLTVLFRSVVASIASDPHVWNAVLNNSAYMDFIKSQQTNDKFEFPGSPRSSVSSVKLEENEDGGDSFSAFIQKIKTSVVEMVSKTTDFLYSLFSLPSGDKAEENAGSNNMDKTIGASLMGLAVMVIMVVLVKRV</sequence>